<accession>D2TWU5</accession>
<evidence type="ECO:0000313" key="1">
    <source>
        <dbReference type="EMBL" id="CBA71851.1"/>
    </source>
</evidence>
<proteinExistence type="predicted"/>
<gene>
    <name evidence="1" type="ORF">ARN_05420</name>
</gene>
<protein>
    <submittedName>
        <fullName evidence="1">Uncharacterized protein</fullName>
    </submittedName>
</protein>
<sequence length="64" mass="7201">RSHIISIFRTARGGLHSGWSGRGLARYLAVPMPLIPLYSAKQKQMSVDISVYIHYLIMPIATFL</sequence>
<name>D2TWU5_9GAMM</name>
<feature type="non-terminal residue" evidence="1">
    <location>
        <position position="1"/>
    </location>
</feature>
<reference evidence="1" key="1">
    <citation type="journal article" date="2010" name="Insect Mol. Biol.">
        <title>The draft genome sequence of Arsenophonus nasoniae, son-killer bacterium of Nasonia vitripennis, reveals genes associated with virulence and symbiosis.</title>
        <authorList>
            <person name="Wilkes T."/>
            <person name="Darby A.C."/>
            <person name="Choi J."/>
            <person name="Colborne J.K."/>
            <person name="Werren J.H."/>
            <person name="Hurst G.D.D."/>
        </authorList>
    </citation>
    <scope>NUCLEOTIDE SEQUENCE</scope>
</reference>
<dbReference type="EMBL" id="FN545161">
    <property type="protein sequence ID" value="CBA71851.1"/>
    <property type="molecule type" value="Genomic_DNA"/>
</dbReference>
<organism evidence="1">
    <name type="scientific">Arsenophonus nasoniae</name>
    <name type="common">son-killer infecting Nasonia vitripennis</name>
    <dbReference type="NCBI Taxonomy" id="638"/>
    <lineage>
        <taxon>Bacteria</taxon>
        <taxon>Pseudomonadati</taxon>
        <taxon>Pseudomonadota</taxon>
        <taxon>Gammaproteobacteria</taxon>
        <taxon>Enterobacterales</taxon>
        <taxon>Morganellaceae</taxon>
        <taxon>Arsenophonus</taxon>
    </lineage>
</organism>
<dbReference type="AlphaFoldDB" id="D2TWU5"/>